<evidence type="ECO:0000259" key="2">
    <source>
        <dbReference type="Pfam" id="PF12146"/>
    </source>
</evidence>
<dbReference type="AlphaFoldDB" id="A0A1Y2GUA1"/>
<dbReference type="GO" id="GO:0016787">
    <property type="term" value="F:hydrolase activity"/>
    <property type="evidence" value="ECO:0007669"/>
    <property type="project" value="UniProtKB-KW"/>
</dbReference>
<dbReference type="PANTHER" id="PTHR11614">
    <property type="entry name" value="PHOSPHOLIPASE-RELATED"/>
    <property type="match status" value="1"/>
</dbReference>
<feature type="domain" description="Serine aminopeptidase S33" evidence="2">
    <location>
        <begin position="75"/>
        <end position="318"/>
    </location>
</feature>
<evidence type="ECO:0000256" key="1">
    <source>
        <dbReference type="SAM" id="MobiDB-lite"/>
    </source>
</evidence>
<reference evidence="3 4" key="1">
    <citation type="submission" date="2016-07" db="EMBL/GenBank/DDBJ databases">
        <title>Pervasive Adenine N6-methylation of Active Genes in Fungi.</title>
        <authorList>
            <consortium name="DOE Joint Genome Institute"/>
            <person name="Mondo S.J."/>
            <person name="Dannebaum R.O."/>
            <person name="Kuo R.C."/>
            <person name="Labutti K."/>
            <person name="Haridas S."/>
            <person name="Kuo A."/>
            <person name="Salamov A."/>
            <person name="Ahrendt S.R."/>
            <person name="Lipzen A."/>
            <person name="Sullivan W."/>
            <person name="Andreopoulos W.B."/>
            <person name="Clum A."/>
            <person name="Lindquist E."/>
            <person name="Daum C."/>
            <person name="Ramamoorthy G.K."/>
            <person name="Gryganskyi A."/>
            <person name="Culley D."/>
            <person name="Magnuson J.K."/>
            <person name="James T.Y."/>
            <person name="O'Malley M.A."/>
            <person name="Stajich J.E."/>
            <person name="Spatafora J.W."/>
            <person name="Visel A."/>
            <person name="Grigoriev I.V."/>
        </authorList>
    </citation>
    <scope>NUCLEOTIDE SEQUENCE [LARGE SCALE GENOMIC DNA]</scope>
    <source>
        <strain evidence="3 4">NRRL 3116</strain>
    </source>
</reference>
<dbReference type="InterPro" id="IPR051044">
    <property type="entry name" value="MAG_DAG_Lipase"/>
</dbReference>
<dbReference type="GeneID" id="33570461"/>
<gene>
    <name evidence="3" type="ORF">BCR41DRAFT_394125</name>
</gene>
<dbReference type="Proteomes" id="UP000193648">
    <property type="component" value="Unassembled WGS sequence"/>
</dbReference>
<protein>
    <submittedName>
        <fullName evidence="3">Alpha/Beta hydrolase protein</fullName>
    </submittedName>
</protein>
<dbReference type="InterPro" id="IPR022742">
    <property type="entry name" value="Hydrolase_4"/>
</dbReference>
<feature type="compositionally biased region" description="Basic and acidic residues" evidence="1">
    <location>
        <begin position="406"/>
        <end position="418"/>
    </location>
</feature>
<dbReference type="Pfam" id="PF12146">
    <property type="entry name" value="Hydrolase_4"/>
    <property type="match status" value="1"/>
</dbReference>
<dbReference type="SUPFAM" id="SSF53474">
    <property type="entry name" value="alpha/beta-Hydrolases"/>
    <property type="match status" value="1"/>
</dbReference>
<evidence type="ECO:0000313" key="4">
    <source>
        <dbReference type="Proteomes" id="UP000193648"/>
    </source>
</evidence>
<dbReference type="RefSeq" id="XP_021883615.1">
    <property type="nucleotide sequence ID" value="XM_022028618.1"/>
</dbReference>
<dbReference type="InParanoid" id="A0A1Y2GUA1"/>
<dbReference type="OrthoDB" id="10249433at2759"/>
<dbReference type="EMBL" id="MCFF01000009">
    <property type="protein sequence ID" value="ORZ23801.1"/>
    <property type="molecule type" value="Genomic_DNA"/>
</dbReference>
<dbReference type="Gene3D" id="3.40.50.1820">
    <property type="entry name" value="alpha/beta hydrolase"/>
    <property type="match status" value="1"/>
</dbReference>
<keyword evidence="4" id="KW-1185">Reference proteome</keyword>
<dbReference type="InterPro" id="IPR029058">
    <property type="entry name" value="AB_hydrolase_fold"/>
</dbReference>
<feature type="region of interest" description="Disordered" evidence="1">
    <location>
        <begin position="362"/>
        <end position="462"/>
    </location>
</feature>
<proteinExistence type="predicted"/>
<sequence length="654" mass="72904">MPFIQPRGVPLNTNGINSTLHNSNNDSGGGINQKVKDKTEQEPVFRVKNDWVKSTNNSIHIFTKTWQPLVVPTHSVAIFIHDVVEHCERYQPLFSYFAGKGIEVQAFDLPGLGETGARANALGITGGYGILLKEIDNAIDRASSCHPTKPLFLYGHGMGGALVLNYVCGLGQRITSLAGIIVSSPYLKPVLKGVGAKFPNVYNRLGKWYPNISVRFEISPQELTRDHSEQERYQGDGLIRDSISLQCLGDMVYQGDKALMKRWKKFPAPLPMLLLHGTDDPICSYTATVALYTRLSELHPYYIKFKSLKGNRHDPHWDIDATVVKNEIITWIHKLSKYFKGVPLQPSMVHFDSIKSVRQAKKAESNIISSSKKRRDPTDANTKGKSKDSSNNNSKTNCDINANTTEKGEDGKSKEKKNDKKAKKLAKAEKKGLNEKGKKISDQQQQQRHEPLMSSNEDKPIKATVATNTIHKPSEEEPEAIQCLNDLLHQKQLEFERAQRKQQEYGLESEVTDPLSAVVKDVSTDDSTAHVAEAGPEKAGVRIQCIMEKPVEGSINVPEKERDKDTYEKGIDKEYADEIKSGGLSREEKEGEEENGIAESCVKHTAQAYPQEETVVNVMDQDLVKEGSFETDTNIFKASEPIASEAIYNSEPLN</sequence>
<dbReference type="STRING" id="64571.A0A1Y2GUA1"/>
<keyword evidence="3" id="KW-0378">Hydrolase</keyword>
<feature type="compositionally biased region" description="Basic and acidic residues" evidence="1">
    <location>
        <begin position="426"/>
        <end position="461"/>
    </location>
</feature>
<feature type="region of interest" description="Disordered" evidence="1">
    <location>
        <begin position="1"/>
        <end position="39"/>
    </location>
</feature>
<evidence type="ECO:0000313" key="3">
    <source>
        <dbReference type="EMBL" id="ORZ23801.1"/>
    </source>
</evidence>
<accession>A0A1Y2GUA1</accession>
<organism evidence="3 4">
    <name type="scientific">Lobosporangium transversale</name>
    <dbReference type="NCBI Taxonomy" id="64571"/>
    <lineage>
        <taxon>Eukaryota</taxon>
        <taxon>Fungi</taxon>
        <taxon>Fungi incertae sedis</taxon>
        <taxon>Mucoromycota</taxon>
        <taxon>Mortierellomycotina</taxon>
        <taxon>Mortierellomycetes</taxon>
        <taxon>Mortierellales</taxon>
        <taxon>Mortierellaceae</taxon>
        <taxon>Lobosporangium</taxon>
    </lineage>
</organism>
<feature type="compositionally biased region" description="Polar residues" evidence="1">
    <location>
        <begin position="11"/>
        <end position="26"/>
    </location>
</feature>
<feature type="region of interest" description="Disordered" evidence="1">
    <location>
        <begin position="554"/>
        <end position="598"/>
    </location>
</feature>
<name>A0A1Y2GUA1_9FUNG</name>
<feature type="compositionally biased region" description="Basic and acidic residues" evidence="1">
    <location>
        <begin position="558"/>
        <end position="589"/>
    </location>
</feature>
<comment type="caution">
    <text evidence="3">The sequence shown here is derived from an EMBL/GenBank/DDBJ whole genome shotgun (WGS) entry which is preliminary data.</text>
</comment>